<dbReference type="Proteomes" id="UP001354971">
    <property type="component" value="Unassembled WGS sequence"/>
</dbReference>
<dbReference type="EMBL" id="JAZDRP010000002">
    <property type="protein sequence ID" value="MEE2525476.1"/>
    <property type="molecule type" value="Genomic_DNA"/>
</dbReference>
<dbReference type="InterPro" id="IPR029055">
    <property type="entry name" value="Ntn_hydrolases_N"/>
</dbReference>
<dbReference type="PANTHER" id="PTHR43199:SF1">
    <property type="entry name" value="GLUTATHIONE HYDROLASE PROENZYME"/>
    <property type="match status" value="1"/>
</dbReference>
<keyword evidence="6 9" id="KW-0865">Zymogen</keyword>
<comment type="PTM">
    <text evidence="9">Cleaved by autocatalysis into a large and a small subunit.</text>
</comment>
<evidence type="ECO:0000256" key="3">
    <source>
        <dbReference type="ARBA" id="ARBA00009381"/>
    </source>
</evidence>
<keyword evidence="10" id="KW-0732">Signal</keyword>
<proteinExistence type="inferred from homology"/>
<dbReference type="PROSITE" id="PS00462">
    <property type="entry name" value="G_GLU_TRANSPEPTIDASE"/>
    <property type="match status" value="1"/>
</dbReference>
<evidence type="ECO:0000313" key="11">
    <source>
        <dbReference type="EMBL" id="MEE2525476.1"/>
    </source>
</evidence>
<dbReference type="InterPro" id="IPR043138">
    <property type="entry name" value="GGT_lsub"/>
</dbReference>
<dbReference type="SUPFAM" id="SSF56235">
    <property type="entry name" value="N-terminal nucleophile aminohydrolases (Ntn hydrolases)"/>
    <property type="match status" value="1"/>
</dbReference>
<evidence type="ECO:0000256" key="7">
    <source>
        <dbReference type="ARBA" id="ARBA00023315"/>
    </source>
</evidence>
<gene>
    <name evidence="11" type="primary">ggt</name>
    <name evidence="11" type="ORF">V0U79_03795</name>
</gene>
<dbReference type="Pfam" id="PF01019">
    <property type="entry name" value="G_glu_transpept"/>
    <property type="match status" value="1"/>
</dbReference>
<dbReference type="PANTHER" id="PTHR43199">
    <property type="entry name" value="GLUTATHIONE HYDROLASE"/>
    <property type="match status" value="1"/>
</dbReference>
<dbReference type="GO" id="GO:0103068">
    <property type="term" value="F:leukotriene C4 gamma-glutamyl transferase activity"/>
    <property type="evidence" value="ECO:0007669"/>
    <property type="project" value="UniProtKB-EC"/>
</dbReference>
<keyword evidence="7 9" id="KW-0012">Acyltransferase</keyword>
<dbReference type="PROSITE" id="PS51257">
    <property type="entry name" value="PROKAR_LIPOPROTEIN"/>
    <property type="match status" value="1"/>
</dbReference>
<keyword evidence="9" id="KW-0317">Glutathione biosynthesis</keyword>
<comment type="pathway">
    <text evidence="9">Sulfur metabolism; glutathione metabolism.</text>
</comment>
<evidence type="ECO:0000256" key="10">
    <source>
        <dbReference type="SAM" id="SignalP"/>
    </source>
</evidence>
<name>A0ABU7LNH6_9PROT</name>
<dbReference type="InterPro" id="IPR000101">
    <property type="entry name" value="GGT_peptidase"/>
</dbReference>
<comment type="catalytic activity">
    <reaction evidence="8 9">
        <text>an N-terminal (5-L-glutamyl)-[peptide] + an alpha-amino acid = 5-L-glutamyl amino acid + an N-terminal L-alpha-aminoacyl-[peptide]</text>
        <dbReference type="Rhea" id="RHEA:23904"/>
        <dbReference type="Rhea" id="RHEA-COMP:9780"/>
        <dbReference type="Rhea" id="RHEA-COMP:9795"/>
        <dbReference type="ChEBI" id="CHEBI:77644"/>
        <dbReference type="ChEBI" id="CHEBI:78597"/>
        <dbReference type="ChEBI" id="CHEBI:78599"/>
        <dbReference type="ChEBI" id="CHEBI:78608"/>
        <dbReference type="EC" id="2.3.2.2"/>
    </reaction>
</comment>
<reference evidence="11 12" key="1">
    <citation type="submission" date="2024-01" db="EMBL/GenBank/DDBJ databases">
        <title>Hyphobacterium bacterium isolated from marine sediment.</title>
        <authorList>
            <person name="Zhao S."/>
        </authorList>
    </citation>
    <scope>NUCLEOTIDE SEQUENCE [LARGE SCALE GENOMIC DNA]</scope>
    <source>
        <strain evidence="12">HN65</strain>
    </source>
</reference>
<comment type="similarity">
    <text evidence="3 9">Belongs to the gamma-glutamyltransferase family.</text>
</comment>
<keyword evidence="12" id="KW-1185">Reference proteome</keyword>
<dbReference type="Gene3D" id="3.60.20.40">
    <property type="match status" value="1"/>
</dbReference>
<evidence type="ECO:0000256" key="2">
    <source>
        <dbReference type="ARBA" id="ARBA00001089"/>
    </source>
</evidence>
<sequence>MIRYLVISLFAFTTACSSLPDVGLADFHLPFRGEAVAQESGPAMVASANPHATEAGLEALRNGGNAIDAAIAIQTTLSLVEPQSSGIGGGAFMLYYDAASGETTVYDGREMAPASTHEDHWLDENGEPLPFLTAWTSGRAVGVPGVIAMLALAHDDHGARAWSDNFTFAEALAEDGFAISPRMQGFMVRVGQMRDVSTTPDMQAYFFDEEGNAWPVGHILRNPEYANTLRHIAADWRYFYEGPLAFDIVDAVNASPIPGNMSVEDLANYRPAIRQPLCRDYRDYEICSAPPPASGGVIVNEIMGMLENFDMASTGPDTVEGWRRFIEASRLAYADRDEYIGDPAFTDIPVETLLSDEYIDARAALIDRDTAIPDVSAGEAGMPGTSHFTVVDHQGNIVSMTTTVEFLFGSNRMAGGFFLNNQLTDFNFRARNENGELTANAPAAGKRPRSSLSPSIVFDENGEFVLTTGSPGGASIIAYTAKTLVGMLDWGLTPQEAIELPNVVARGNVVRLEETFPAEIATQLEALGFTLDANRSENSGIHSIRRLEDGTLIGGADPRREGVVGELTPPSAE</sequence>
<accession>A0ABU7LNH6</accession>
<evidence type="ECO:0000256" key="4">
    <source>
        <dbReference type="ARBA" id="ARBA00022679"/>
    </source>
</evidence>
<dbReference type="InterPro" id="IPR043137">
    <property type="entry name" value="GGT_ssub_C"/>
</dbReference>
<protein>
    <recommendedName>
        <fullName evidence="9">Glutathione hydrolase proenzyme</fullName>
        <ecNumber evidence="9">2.3.2.2</ecNumber>
        <ecNumber evidence="9">3.4.19.13</ecNumber>
    </recommendedName>
    <component>
        <recommendedName>
            <fullName evidence="9">Glutathione hydrolase large chain</fullName>
        </recommendedName>
    </component>
    <component>
        <recommendedName>
            <fullName evidence="9">Glutathione hydrolase small chain</fullName>
        </recommendedName>
    </component>
</protein>
<dbReference type="NCBIfam" id="TIGR00066">
    <property type="entry name" value="g_glut_trans"/>
    <property type="match status" value="1"/>
</dbReference>
<comment type="catalytic activity">
    <reaction evidence="2 9">
        <text>glutathione + H2O = L-cysteinylglycine + L-glutamate</text>
        <dbReference type="Rhea" id="RHEA:28807"/>
        <dbReference type="ChEBI" id="CHEBI:15377"/>
        <dbReference type="ChEBI" id="CHEBI:29985"/>
        <dbReference type="ChEBI" id="CHEBI:57925"/>
        <dbReference type="ChEBI" id="CHEBI:61694"/>
        <dbReference type="EC" id="3.4.19.13"/>
    </reaction>
</comment>
<dbReference type="InterPro" id="IPR051792">
    <property type="entry name" value="GGT_bact"/>
</dbReference>
<evidence type="ECO:0000256" key="5">
    <source>
        <dbReference type="ARBA" id="ARBA00022801"/>
    </source>
</evidence>
<dbReference type="EC" id="3.4.19.13" evidence="9"/>
<organism evidence="11 12">
    <name type="scientific">Hyphobacterium lacteum</name>
    <dbReference type="NCBI Taxonomy" id="3116575"/>
    <lineage>
        <taxon>Bacteria</taxon>
        <taxon>Pseudomonadati</taxon>
        <taxon>Pseudomonadota</taxon>
        <taxon>Alphaproteobacteria</taxon>
        <taxon>Maricaulales</taxon>
        <taxon>Maricaulaceae</taxon>
        <taxon>Hyphobacterium</taxon>
    </lineage>
</organism>
<keyword evidence="5 9" id="KW-0378">Hydrolase</keyword>
<evidence type="ECO:0000256" key="6">
    <source>
        <dbReference type="ARBA" id="ARBA00023145"/>
    </source>
</evidence>
<dbReference type="PRINTS" id="PR01210">
    <property type="entry name" value="GGTRANSPTASE"/>
</dbReference>
<evidence type="ECO:0000313" key="12">
    <source>
        <dbReference type="Proteomes" id="UP001354971"/>
    </source>
</evidence>
<feature type="chain" id="PRO_5046709492" description="Glutathione hydrolase proenzyme" evidence="10">
    <location>
        <begin position="21"/>
        <end position="573"/>
    </location>
</feature>
<comment type="catalytic activity">
    <reaction evidence="1 9">
        <text>an S-substituted glutathione + H2O = an S-substituted L-cysteinylglycine + L-glutamate</text>
        <dbReference type="Rhea" id="RHEA:59468"/>
        <dbReference type="ChEBI" id="CHEBI:15377"/>
        <dbReference type="ChEBI" id="CHEBI:29985"/>
        <dbReference type="ChEBI" id="CHEBI:90779"/>
        <dbReference type="ChEBI" id="CHEBI:143103"/>
        <dbReference type="EC" id="3.4.19.13"/>
    </reaction>
</comment>
<comment type="subunit">
    <text evidence="9">This enzyme consists of two polypeptide chains, which are synthesized in precursor form from a single polypeptide.</text>
</comment>
<evidence type="ECO:0000256" key="9">
    <source>
        <dbReference type="RuleBase" id="RU368036"/>
    </source>
</evidence>
<evidence type="ECO:0000256" key="1">
    <source>
        <dbReference type="ARBA" id="ARBA00001049"/>
    </source>
</evidence>
<dbReference type="EC" id="2.3.2.2" evidence="9"/>
<keyword evidence="4 9" id="KW-0808">Transferase</keyword>
<evidence type="ECO:0000256" key="8">
    <source>
        <dbReference type="ARBA" id="ARBA00047417"/>
    </source>
</evidence>
<dbReference type="Gene3D" id="1.10.246.130">
    <property type="match status" value="1"/>
</dbReference>
<feature type="signal peptide" evidence="10">
    <location>
        <begin position="1"/>
        <end position="20"/>
    </location>
</feature>
<dbReference type="RefSeq" id="WP_330198139.1">
    <property type="nucleotide sequence ID" value="NZ_JAZDRP010000002.1"/>
</dbReference>
<dbReference type="InterPro" id="IPR055262">
    <property type="entry name" value="GGT_CS"/>
</dbReference>
<comment type="caution">
    <text evidence="11">The sequence shown here is derived from an EMBL/GenBank/DDBJ whole genome shotgun (WGS) entry which is preliminary data.</text>
</comment>